<accession>H0ETG7</accession>
<dbReference type="OrthoDB" id="5362512at2759"/>
<comment type="caution">
    <text evidence="1">The sequence shown here is derived from an EMBL/GenBank/DDBJ whole genome shotgun (WGS) entry which is preliminary data.</text>
</comment>
<dbReference type="AlphaFoldDB" id="H0ETG7"/>
<reference evidence="1 2" key="1">
    <citation type="journal article" date="2012" name="Eukaryot. Cell">
        <title>Genome sequence of the fungus Glarea lozoyensis: the first genome sequence of a species from the Helotiaceae family.</title>
        <authorList>
            <person name="Youssar L."/>
            <person name="Gruening B.A."/>
            <person name="Erxleben A."/>
            <person name="Guenther S."/>
            <person name="Huettel W."/>
        </authorList>
    </citation>
    <scope>NUCLEOTIDE SEQUENCE [LARGE SCALE GENOMIC DNA]</scope>
    <source>
        <strain evidence="2">ATCC 74030 / MF5533</strain>
    </source>
</reference>
<protein>
    <submittedName>
        <fullName evidence="1">Uncharacterized protein</fullName>
    </submittedName>
</protein>
<proteinExistence type="predicted"/>
<dbReference type="Proteomes" id="UP000005446">
    <property type="component" value="Unassembled WGS sequence"/>
</dbReference>
<evidence type="ECO:0000313" key="1">
    <source>
        <dbReference type="EMBL" id="EHK98262.1"/>
    </source>
</evidence>
<sequence length="204" mass="23594">MICSVCYGMLRGHQGSEWRGTYDLIFNHHSDLESLVKSAKESCVICRSLLAEISELDHQNQDSEIETIPAVPLGFYNFFRKLFYLEWLAQKGPVKAVERSKLTSAYLSEIFKEGYPGIYRLDFKLHDKRRVGTFVLHRVDARADEVRQASLVKTSVTSTTGRFKEGFKIENEFYVTLSHCWGKAKNFMKKASRSTLFQSRFRTL</sequence>
<dbReference type="HOGENOM" id="CLU_1343369_0_0_1"/>
<name>H0ETG7_GLAL7</name>
<dbReference type="EMBL" id="AGUE01000161">
    <property type="protein sequence ID" value="EHK98262.1"/>
    <property type="molecule type" value="Genomic_DNA"/>
</dbReference>
<dbReference type="InParanoid" id="H0ETG7"/>
<keyword evidence="2" id="KW-1185">Reference proteome</keyword>
<organism evidence="1 2">
    <name type="scientific">Glarea lozoyensis (strain ATCC 74030 / MF5533)</name>
    <dbReference type="NCBI Taxonomy" id="1104152"/>
    <lineage>
        <taxon>Eukaryota</taxon>
        <taxon>Fungi</taxon>
        <taxon>Dikarya</taxon>
        <taxon>Ascomycota</taxon>
        <taxon>Pezizomycotina</taxon>
        <taxon>Leotiomycetes</taxon>
        <taxon>Helotiales</taxon>
        <taxon>Helotiaceae</taxon>
        <taxon>Glarea</taxon>
    </lineage>
</organism>
<evidence type="ECO:0000313" key="2">
    <source>
        <dbReference type="Proteomes" id="UP000005446"/>
    </source>
</evidence>
<gene>
    <name evidence="1" type="ORF">M7I_6029</name>
</gene>